<feature type="compositionally biased region" description="Basic and acidic residues" evidence="6">
    <location>
        <begin position="95"/>
        <end position="109"/>
    </location>
</feature>
<keyword evidence="2" id="KW-0479">Metal-binding</keyword>
<sequence length="938" mass="105365">MRSKIFDKQQGPLRQTKPKAPARNVQGQKVLLNRSKTQSGSQDCAPKSASKSTTKSGSTKSGSTKSSSTKLRTSTPNSALTSEQRSAKNAATRLSTKEKRQAAPPKKELAASIVRIEKTRSTAYSTFKLPVLKKPAAKGAPYQYHSFTCKTCREAIVREIGDGSTSALLKHQRACELKKAQGTLAEYGITGRRAPPTTYEVREYVALWVCEDGRPFSVITDRYLLKLIPGETVKMLPHRSCIPKDIATMYRMAQKSIKTMLTNLIGAFHIGLDMYQSANGFDYLGVVLFYTKVADKAISLERFVLECLSFSGRHTGAALAKVVYEILCNFGIKDRVWGVVCDNASNNAEMMKRFKGFKMEWLTGPTERVHCLPHVLNLASKAIALPFLQTHARLEKNQRQASAEQTNNLRDLFEDDSPDNLPEPLSDDEDIDLTAEDETGQDDGTAQSRSLDVDDESDEDLDDIYVAPMIPGSPEAKELSVAKLALFKIAWLARKLRFSSNQFRADFQLICKEKNLPTPWNVRRDVQTRWNSTKEMLDDVLRLEKALVKFQKTEHVPRKKQITTEELRAMELLLQLLRPLSTLTEIMSKSGVPMIADVLVHFDALNREYCTMANDKNLPLWGQHTANRGRLKLDKYYRATDTSNLYSMAACCYVKVLHPSLRMPYLEKAKWEVEWKDRARQITFDCWNQYYKPDNYGTTEDTTSQTNFGYSSYLDEVFDSIAEEQDRPLDPVSNFIKGNIITDYTKTGKRIPVNALTWWYTQRLAGDEHDGLTQMAIDVLSTPGISLLVASYHARLLDKSVVASSVEVERAFSFVSALVSRRRHKMAAYTIQSSATLGAYSRANLVPPGMLAKANKKERKLAKARARAKVTETQAQAAAAEAEALAVEGEQSGEEEQSEEEEEQEEEQEEDEEDEDDEDVLGPSSDAGDVDEDLFYDD</sequence>
<dbReference type="Proteomes" id="UP000044841">
    <property type="component" value="Unassembled WGS sequence"/>
</dbReference>
<dbReference type="InterPro" id="IPR012337">
    <property type="entry name" value="RNaseH-like_sf"/>
</dbReference>
<feature type="compositionally biased region" description="Acidic residues" evidence="6">
    <location>
        <begin position="928"/>
        <end position="938"/>
    </location>
</feature>
<gene>
    <name evidence="7" type="ORF">RSOLAG22IIIB_09104</name>
</gene>
<dbReference type="PANTHER" id="PTHR46481:SF10">
    <property type="entry name" value="ZINC FINGER BED DOMAIN-CONTAINING PROTEIN 39"/>
    <property type="match status" value="1"/>
</dbReference>
<dbReference type="GO" id="GO:0005634">
    <property type="term" value="C:nucleus"/>
    <property type="evidence" value="ECO:0007669"/>
    <property type="project" value="UniProtKB-SubCell"/>
</dbReference>
<evidence type="ECO:0000256" key="3">
    <source>
        <dbReference type="ARBA" id="ARBA00022771"/>
    </source>
</evidence>
<feature type="compositionally biased region" description="Low complexity" evidence="6">
    <location>
        <begin position="871"/>
        <end position="890"/>
    </location>
</feature>
<evidence type="ECO:0000313" key="7">
    <source>
        <dbReference type="EMBL" id="CUA70769.1"/>
    </source>
</evidence>
<evidence type="ECO:0000313" key="8">
    <source>
        <dbReference type="Proteomes" id="UP000044841"/>
    </source>
</evidence>
<evidence type="ECO:0000256" key="4">
    <source>
        <dbReference type="ARBA" id="ARBA00022833"/>
    </source>
</evidence>
<keyword evidence="8" id="KW-1185">Reference proteome</keyword>
<feature type="compositionally biased region" description="Polar residues" evidence="6">
    <location>
        <begin position="76"/>
        <end position="94"/>
    </location>
</feature>
<dbReference type="AlphaFoldDB" id="A0A0K6FX89"/>
<evidence type="ECO:0000256" key="1">
    <source>
        <dbReference type="ARBA" id="ARBA00004123"/>
    </source>
</evidence>
<keyword evidence="4" id="KW-0862">Zinc</keyword>
<feature type="compositionally biased region" description="Acidic residues" evidence="6">
    <location>
        <begin position="425"/>
        <end position="441"/>
    </location>
</feature>
<dbReference type="PANTHER" id="PTHR46481">
    <property type="entry name" value="ZINC FINGER BED DOMAIN-CONTAINING PROTEIN 4"/>
    <property type="match status" value="1"/>
</dbReference>
<keyword evidence="5" id="KW-0539">Nucleus</keyword>
<evidence type="ECO:0000256" key="6">
    <source>
        <dbReference type="SAM" id="MobiDB-lite"/>
    </source>
</evidence>
<organism evidence="7 8">
    <name type="scientific">Rhizoctonia solani</name>
    <dbReference type="NCBI Taxonomy" id="456999"/>
    <lineage>
        <taxon>Eukaryota</taxon>
        <taxon>Fungi</taxon>
        <taxon>Dikarya</taxon>
        <taxon>Basidiomycota</taxon>
        <taxon>Agaricomycotina</taxon>
        <taxon>Agaricomycetes</taxon>
        <taxon>Cantharellales</taxon>
        <taxon>Ceratobasidiaceae</taxon>
        <taxon>Rhizoctonia</taxon>
    </lineage>
</organism>
<keyword evidence="3" id="KW-0863">Zinc-finger</keyword>
<name>A0A0K6FX89_9AGAM</name>
<feature type="region of interest" description="Disordered" evidence="6">
    <location>
        <begin position="409"/>
        <end position="458"/>
    </location>
</feature>
<feature type="compositionally biased region" description="Low complexity" evidence="6">
    <location>
        <begin position="47"/>
        <end position="75"/>
    </location>
</feature>
<dbReference type="GO" id="GO:0008270">
    <property type="term" value="F:zinc ion binding"/>
    <property type="evidence" value="ECO:0007669"/>
    <property type="project" value="UniProtKB-KW"/>
</dbReference>
<evidence type="ECO:0000256" key="2">
    <source>
        <dbReference type="ARBA" id="ARBA00022723"/>
    </source>
</evidence>
<reference evidence="7 8" key="1">
    <citation type="submission" date="2015-07" db="EMBL/GenBank/DDBJ databases">
        <authorList>
            <person name="Noorani M."/>
        </authorList>
    </citation>
    <scope>NUCLEOTIDE SEQUENCE [LARGE SCALE GENOMIC DNA]</scope>
    <source>
        <strain evidence="7">BBA 69670</strain>
    </source>
</reference>
<protein>
    <submittedName>
        <fullName evidence="7">PX domain-containing protein YPR097W [Saccharomyces cerevisiae S288c]</fullName>
    </submittedName>
</protein>
<proteinExistence type="predicted"/>
<dbReference type="SUPFAM" id="SSF53098">
    <property type="entry name" value="Ribonuclease H-like"/>
    <property type="match status" value="1"/>
</dbReference>
<feature type="region of interest" description="Disordered" evidence="6">
    <location>
        <begin position="865"/>
        <end position="938"/>
    </location>
</feature>
<dbReference type="EMBL" id="CYGV01001196">
    <property type="protein sequence ID" value="CUA70769.1"/>
    <property type="molecule type" value="Genomic_DNA"/>
</dbReference>
<evidence type="ECO:0000256" key="5">
    <source>
        <dbReference type="ARBA" id="ARBA00023242"/>
    </source>
</evidence>
<dbReference type="InterPro" id="IPR052035">
    <property type="entry name" value="ZnF_BED_domain_contain"/>
</dbReference>
<comment type="subcellular location">
    <subcellularLocation>
        <location evidence="1">Nucleus</location>
    </subcellularLocation>
</comment>
<feature type="region of interest" description="Disordered" evidence="6">
    <location>
        <begin position="1"/>
        <end position="109"/>
    </location>
</feature>
<feature type="compositionally biased region" description="Acidic residues" evidence="6">
    <location>
        <begin position="891"/>
        <end position="920"/>
    </location>
</feature>
<accession>A0A0K6FX89</accession>